<evidence type="ECO:0000313" key="6">
    <source>
        <dbReference type="EMBL" id="PWL53873.1"/>
    </source>
</evidence>
<dbReference type="Proteomes" id="UP000182135">
    <property type="component" value="Unassembled WGS sequence"/>
</dbReference>
<dbReference type="EMBL" id="FOOE01000014">
    <property type="protein sequence ID" value="SFF89838.1"/>
    <property type="molecule type" value="Genomic_DNA"/>
</dbReference>
<dbReference type="Pfam" id="PF00072">
    <property type="entry name" value="Response_reg"/>
    <property type="match status" value="1"/>
</dbReference>
<dbReference type="SUPFAM" id="SSF52172">
    <property type="entry name" value="CheY-like"/>
    <property type="match status" value="1"/>
</dbReference>
<keyword evidence="6" id="KW-0238">DNA-binding</keyword>
<dbReference type="eggNOG" id="COG3279">
    <property type="taxonomic scope" value="Bacteria"/>
</dbReference>
<gene>
    <name evidence="6" type="ORF">DBY38_05630</name>
    <name evidence="7" type="ORF">SAMN04487885_11462</name>
</gene>
<feature type="domain" description="Response regulatory" evidence="4">
    <location>
        <begin position="3"/>
        <end position="115"/>
    </location>
</feature>
<evidence type="ECO:0000259" key="4">
    <source>
        <dbReference type="PROSITE" id="PS50110"/>
    </source>
</evidence>
<dbReference type="EMBL" id="QAMZ01000029">
    <property type="protein sequence ID" value="PWL53873.1"/>
    <property type="molecule type" value="Genomic_DNA"/>
</dbReference>
<dbReference type="AlphaFoldDB" id="A0A1I2MFS4"/>
<dbReference type="InterPro" id="IPR046947">
    <property type="entry name" value="LytR-like"/>
</dbReference>
<reference evidence="6 9" key="2">
    <citation type="submission" date="2018-03" db="EMBL/GenBank/DDBJ databases">
        <title>The uncultured portion of the human microbiome is neutrally assembled.</title>
        <authorList>
            <person name="Jeraldo P."/>
            <person name="Boardman L."/>
            <person name="White B.A."/>
            <person name="Nelson H."/>
            <person name="Goldenfeld N."/>
            <person name="Chia N."/>
        </authorList>
    </citation>
    <scope>NUCLEOTIDE SEQUENCE [LARGE SCALE GENOMIC DNA]</scope>
    <source>
        <strain evidence="6">CIM:MAG 903</strain>
    </source>
</reference>
<dbReference type="Proteomes" id="UP000246114">
    <property type="component" value="Unassembled WGS sequence"/>
</dbReference>
<dbReference type="Pfam" id="PF04397">
    <property type="entry name" value="LytTR"/>
    <property type="match status" value="1"/>
</dbReference>
<evidence type="ECO:0000313" key="8">
    <source>
        <dbReference type="Proteomes" id="UP000182135"/>
    </source>
</evidence>
<protein>
    <recommendedName>
        <fullName evidence="1">Stage 0 sporulation protein A homolog</fullName>
    </recommendedName>
</protein>
<dbReference type="STRING" id="1529.SAMN04487885_11462"/>
<dbReference type="SMART" id="SM00850">
    <property type="entry name" value="LytTR"/>
    <property type="match status" value="1"/>
</dbReference>
<dbReference type="PANTHER" id="PTHR37299:SF1">
    <property type="entry name" value="STAGE 0 SPORULATION PROTEIN A HOMOLOG"/>
    <property type="match status" value="1"/>
</dbReference>
<proteinExistence type="predicted"/>
<keyword evidence="8" id="KW-1185">Reference proteome</keyword>
<organism evidence="7 8">
    <name type="scientific">Clostridium cadaveris</name>
    <dbReference type="NCBI Taxonomy" id="1529"/>
    <lineage>
        <taxon>Bacteria</taxon>
        <taxon>Bacillati</taxon>
        <taxon>Bacillota</taxon>
        <taxon>Clostridia</taxon>
        <taxon>Eubacteriales</taxon>
        <taxon>Clostridiaceae</taxon>
        <taxon>Clostridium</taxon>
    </lineage>
</organism>
<feature type="domain" description="HTH LytTR-type" evidence="5">
    <location>
        <begin position="128"/>
        <end position="227"/>
    </location>
</feature>
<dbReference type="Gene3D" id="3.40.50.2300">
    <property type="match status" value="1"/>
</dbReference>
<accession>A0A1I2MFS4</accession>
<dbReference type="SMART" id="SM00448">
    <property type="entry name" value="REC"/>
    <property type="match status" value="1"/>
</dbReference>
<dbReference type="GO" id="GO:0003677">
    <property type="term" value="F:DNA binding"/>
    <property type="evidence" value="ECO:0007669"/>
    <property type="project" value="UniProtKB-KW"/>
</dbReference>
<dbReference type="RefSeq" id="WP_027640253.1">
    <property type="nucleotide sequence ID" value="NZ_FOOE01000014.1"/>
</dbReference>
<evidence type="ECO:0000256" key="3">
    <source>
        <dbReference type="PROSITE-ProRule" id="PRU00169"/>
    </source>
</evidence>
<dbReference type="GO" id="GO:0000156">
    <property type="term" value="F:phosphorelay response regulator activity"/>
    <property type="evidence" value="ECO:0007669"/>
    <property type="project" value="InterPro"/>
</dbReference>
<dbReference type="Gene3D" id="2.40.50.1020">
    <property type="entry name" value="LytTr DNA-binding domain"/>
    <property type="match status" value="1"/>
</dbReference>
<dbReference type="InterPro" id="IPR007492">
    <property type="entry name" value="LytTR_DNA-bd_dom"/>
</dbReference>
<evidence type="ECO:0000256" key="1">
    <source>
        <dbReference type="ARBA" id="ARBA00018672"/>
    </source>
</evidence>
<dbReference type="OrthoDB" id="9802383at2"/>
<evidence type="ECO:0000313" key="9">
    <source>
        <dbReference type="Proteomes" id="UP000246114"/>
    </source>
</evidence>
<evidence type="ECO:0000259" key="5">
    <source>
        <dbReference type="PROSITE" id="PS50930"/>
    </source>
</evidence>
<keyword evidence="3" id="KW-0597">Phosphoprotein</keyword>
<sequence>MLKIAICDDDMNVIKNMKEIIKGELNDCFIDTYNSGEVLIEKKKYYDIIFLDIDMEGINGIETGKCIRSYDKKVYIIYVTNFSDYRKYAFSLHAFGYLEKPIKREEVLNEIHEVISYKNEVETIQDMLEFSTEEGIVRIEAREIYYFEYSDRRIYMETQKGRYTLRKRINDIANDMEQYGFIMPHKSFCVNLFHVKKVKGYDILITNGKMVPLSQKKSPYFREQLNIFLEHLIG</sequence>
<evidence type="ECO:0000313" key="7">
    <source>
        <dbReference type="EMBL" id="SFF89838.1"/>
    </source>
</evidence>
<name>A0A1I2MFS4_9CLOT</name>
<dbReference type="InterPro" id="IPR001789">
    <property type="entry name" value="Sig_transdc_resp-reg_receiver"/>
</dbReference>
<reference evidence="7 8" key="1">
    <citation type="submission" date="2016-10" db="EMBL/GenBank/DDBJ databases">
        <authorList>
            <person name="de Groot N.N."/>
        </authorList>
    </citation>
    <scope>NUCLEOTIDE SEQUENCE [LARGE SCALE GENOMIC DNA]</scope>
    <source>
        <strain evidence="7 8">NLAE-zl-G419</strain>
    </source>
</reference>
<feature type="modified residue" description="4-aspartylphosphate" evidence="3">
    <location>
        <position position="52"/>
    </location>
</feature>
<dbReference type="PROSITE" id="PS50110">
    <property type="entry name" value="RESPONSE_REGULATORY"/>
    <property type="match status" value="1"/>
</dbReference>
<dbReference type="PROSITE" id="PS50930">
    <property type="entry name" value="HTH_LYTTR"/>
    <property type="match status" value="1"/>
</dbReference>
<dbReference type="InterPro" id="IPR011006">
    <property type="entry name" value="CheY-like_superfamily"/>
</dbReference>
<comment type="function">
    <text evidence="2">May play the central regulatory role in sporulation. It may be an element of the effector pathway responsible for the activation of sporulation genes in response to nutritional stress. Spo0A may act in concert with spo0H (a sigma factor) to control the expression of some genes that are critical to the sporulation process.</text>
</comment>
<evidence type="ECO:0000256" key="2">
    <source>
        <dbReference type="ARBA" id="ARBA00024867"/>
    </source>
</evidence>
<dbReference type="PANTHER" id="PTHR37299">
    <property type="entry name" value="TRANSCRIPTIONAL REGULATOR-RELATED"/>
    <property type="match status" value="1"/>
</dbReference>